<sequence>MLKFARLGGSRVSNLLNIRNFHAVPGALGTTSNQPLPAGGFHPGVAHSKLIKGNHDAALKNPELREAGMEYGETIKMNYFTAVNDAMAIALATDETALVFGEDVAFGGVFRCTSGLAEKFGKDRVFNTPLTEQGIAGFGIGVASMGHTAIAEIQFGDYIFPAFDQLVNEAAKYRYRSGGIFDVGGLTIRSPISAVGHGGAYHSQSPEAFFPHASGLKVVIPRSPIQAKGLLLASIRDRNPVLFFEPKILYRSAVEHVPVGDYELPLGKAEVLKQGNDVTVLGWGSQIYALENAIQMAEAKLPGLSCELIDLRTIYPWDVATIEASVNKTGRLVVAHEAPRTMGFGAEIAASIQERCFLRLEAPITRVTGHDTPFPLVFEKFYLPDMTRCYEAIRKVMTY</sequence>
<reference evidence="1" key="1">
    <citation type="submission" date="2022-04" db="EMBL/GenBank/DDBJ databases">
        <title>Genome of the entomopathogenic fungus Entomophthora muscae.</title>
        <authorList>
            <person name="Elya C."/>
            <person name="Lovett B.R."/>
            <person name="Lee E."/>
            <person name="Macias A.M."/>
            <person name="Hajek A.E."/>
            <person name="De Bivort B.L."/>
            <person name="Kasson M.T."/>
            <person name="De Fine Licht H.H."/>
            <person name="Stajich J.E."/>
        </authorList>
    </citation>
    <scope>NUCLEOTIDE SEQUENCE</scope>
    <source>
        <strain evidence="1">Berkeley</strain>
    </source>
</reference>
<proteinExistence type="predicted"/>
<keyword evidence="2" id="KW-1185">Reference proteome</keyword>
<gene>
    <name evidence="1" type="ORF">DSO57_1032669</name>
</gene>
<organism evidence="1 2">
    <name type="scientific">Entomophthora muscae</name>
    <dbReference type="NCBI Taxonomy" id="34485"/>
    <lineage>
        <taxon>Eukaryota</taxon>
        <taxon>Fungi</taxon>
        <taxon>Fungi incertae sedis</taxon>
        <taxon>Zoopagomycota</taxon>
        <taxon>Entomophthoromycotina</taxon>
        <taxon>Entomophthoromycetes</taxon>
        <taxon>Entomophthorales</taxon>
        <taxon>Entomophthoraceae</taxon>
        <taxon>Entomophthora</taxon>
    </lineage>
</organism>
<accession>A0ACC2RRC8</accession>
<evidence type="ECO:0000313" key="2">
    <source>
        <dbReference type="Proteomes" id="UP001165960"/>
    </source>
</evidence>
<dbReference type="Proteomes" id="UP001165960">
    <property type="component" value="Unassembled WGS sequence"/>
</dbReference>
<protein>
    <submittedName>
        <fullName evidence="1">Uncharacterized protein</fullName>
    </submittedName>
</protein>
<comment type="caution">
    <text evidence="1">The sequence shown here is derived from an EMBL/GenBank/DDBJ whole genome shotgun (WGS) entry which is preliminary data.</text>
</comment>
<name>A0ACC2RRC8_9FUNG</name>
<dbReference type="EMBL" id="QTSX02006637">
    <property type="protein sequence ID" value="KAJ9052588.1"/>
    <property type="molecule type" value="Genomic_DNA"/>
</dbReference>
<evidence type="ECO:0000313" key="1">
    <source>
        <dbReference type="EMBL" id="KAJ9052588.1"/>
    </source>
</evidence>